<feature type="compositionally biased region" description="Basic residues" evidence="3">
    <location>
        <begin position="427"/>
        <end position="441"/>
    </location>
</feature>
<feature type="region of interest" description="Disordered" evidence="3">
    <location>
        <begin position="1"/>
        <end position="61"/>
    </location>
</feature>
<evidence type="ECO:0000313" key="5">
    <source>
        <dbReference type="EMBL" id="GAN02910.1"/>
    </source>
</evidence>
<dbReference type="STRING" id="91626.A0A0C9LSL1"/>
<dbReference type="SUPFAM" id="SSF53335">
    <property type="entry name" value="S-adenosyl-L-methionine-dependent methyltransferases"/>
    <property type="match status" value="1"/>
</dbReference>
<dbReference type="InterPro" id="IPR015943">
    <property type="entry name" value="WD40/YVTN_repeat-like_dom_sf"/>
</dbReference>
<name>A0A0C9LSL1_9FUNG</name>
<dbReference type="InterPro" id="IPR036322">
    <property type="entry name" value="WD40_repeat_dom_sf"/>
</dbReference>
<feature type="domain" description="Methyltransferase" evidence="4">
    <location>
        <begin position="125"/>
        <end position="216"/>
    </location>
</feature>
<dbReference type="InterPro" id="IPR001680">
    <property type="entry name" value="WD40_rpt"/>
</dbReference>
<keyword evidence="5" id="KW-0489">Methyltransferase</keyword>
<keyword evidence="5" id="KW-0808">Transferase</keyword>
<dbReference type="EMBL" id="DF836319">
    <property type="protein sequence ID" value="GAN02910.1"/>
    <property type="molecule type" value="Genomic_DNA"/>
</dbReference>
<keyword evidence="2" id="KW-0677">Repeat</keyword>
<accession>A0A0C9LSL1</accession>
<dbReference type="Gene3D" id="2.130.10.10">
    <property type="entry name" value="YVTN repeat-like/Quinoprotein amine dehydrogenase"/>
    <property type="match status" value="2"/>
</dbReference>
<reference evidence="5" key="1">
    <citation type="submission" date="2014-09" db="EMBL/GenBank/DDBJ databases">
        <title>Draft genome sequence of an oleaginous Mucoromycotina fungus Mucor ambiguus NBRC6742.</title>
        <authorList>
            <person name="Takeda I."/>
            <person name="Yamane N."/>
            <person name="Morita T."/>
            <person name="Tamano K."/>
            <person name="Machida M."/>
            <person name="Baker S."/>
            <person name="Koike H."/>
        </authorList>
    </citation>
    <scope>NUCLEOTIDE SEQUENCE</scope>
    <source>
        <strain evidence="5">NBRC 6742</strain>
    </source>
</reference>
<evidence type="ECO:0000313" key="6">
    <source>
        <dbReference type="Proteomes" id="UP000053815"/>
    </source>
</evidence>
<keyword evidence="6" id="KW-1185">Reference proteome</keyword>
<proteinExistence type="predicted"/>
<keyword evidence="1" id="KW-0853">WD repeat</keyword>
<organism evidence="5">
    <name type="scientific">Mucor ambiguus</name>
    <dbReference type="NCBI Taxonomy" id="91626"/>
    <lineage>
        <taxon>Eukaryota</taxon>
        <taxon>Fungi</taxon>
        <taxon>Fungi incertae sedis</taxon>
        <taxon>Mucoromycota</taxon>
        <taxon>Mucoromycotina</taxon>
        <taxon>Mucoromycetes</taxon>
        <taxon>Mucorales</taxon>
        <taxon>Mucorineae</taxon>
        <taxon>Mucoraceae</taxon>
        <taxon>Mucor</taxon>
    </lineage>
</organism>
<dbReference type="SUPFAM" id="SSF50978">
    <property type="entry name" value="WD40 repeat-like"/>
    <property type="match status" value="1"/>
</dbReference>
<evidence type="ECO:0000256" key="2">
    <source>
        <dbReference type="ARBA" id="ARBA00022737"/>
    </source>
</evidence>
<dbReference type="Pfam" id="PF13649">
    <property type="entry name" value="Methyltransf_25"/>
    <property type="match status" value="1"/>
</dbReference>
<dbReference type="InterPro" id="IPR041698">
    <property type="entry name" value="Methyltransf_25"/>
</dbReference>
<feature type="region of interest" description="Disordered" evidence="3">
    <location>
        <begin position="412"/>
        <end position="454"/>
    </location>
</feature>
<evidence type="ECO:0000259" key="4">
    <source>
        <dbReference type="Pfam" id="PF13649"/>
    </source>
</evidence>
<gene>
    <name evidence="5" type="ORF">MAM1_0030c02360</name>
</gene>
<dbReference type="InterPro" id="IPR029063">
    <property type="entry name" value="SAM-dependent_MTases_sf"/>
</dbReference>
<dbReference type="SMART" id="SM00320">
    <property type="entry name" value="WD40"/>
    <property type="match status" value="3"/>
</dbReference>
<dbReference type="OrthoDB" id="2013972at2759"/>
<dbReference type="Proteomes" id="UP000053815">
    <property type="component" value="Unassembled WGS sequence"/>
</dbReference>
<dbReference type="PANTHER" id="PTHR22847:SF637">
    <property type="entry name" value="WD REPEAT DOMAIN 5B"/>
    <property type="match status" value="1"/>
</dbReference>
<dbReference type="Pfam" id="PF00400">
    <property type="entry name" value="WD40"/>
    <property type="match status" value="2"/>
</dbReference>
<dbReference type="CDD" id="cd02440">
    <property type="entry name" value="AdoMet_MTases"/>
    <property type="match status" value="1"/>
</dbReference>
<feature type="compositionally biased region" description="Polar residues" evidence="3">
    <location>
        <begin position="44"/>
        <end position="53"/>
    </location>
</feature>
<feature type="compositionally biased region" description="Basic residues" evidence="3">
    <location>
        <begin position="14"/>
        <end position="27"/>
    </location>
</feature>
<dbReference type="AlphaFoldDB" id="A0A0C9LSL1"/>
<dbReference type="Gene3D" id="3.40.50.150">
    <property type="entry name" value="Vaccinia Virus protein VP39"/>
    <property type="match status" value="1"/>
</dbReference>
<evidence type="ECO:0000256" key="3">
    <source>
        <dbReference type="SAM" id="MobiDB-lite"/>
    </source>
</evidence>
<dbReference type="GO" id="GO:0008168">
    <property type="term" value="F:methyltransferase activity"/>
    <property type="evidence" value="ECO:0007669"/>
    <property type="project" value="UniProtKB-KW"/>
</dbReference>
<sequence>MGGNISRDPPNAHVHQHHQHRHHHRHNSNSSPSSIKARKSKSSTLRNSKSNSVNEEKKVPVKSDKRIIYGRTYHANESSSYMLPKDDKEIDRLHEEHFVTKELLGFNIMIEALKSLDFQNEGLEVLDVCCGPATWLCETSLEYPNCRFTGIDMCSLWPQVIRPVNLTFTEADVLQGIPYPDKTFDFVQMRFVVLAFRTNEWPFIISEIKRVLKEGGCFQCVELDMRIITADPIARTYTEAFESFCASYGLDASAGAKLDLMLTEGGGMKILQSEYREVPLGWGGPIGDAYIQLFQGTLDGLSPWLKQSLGITDHGNYDMLMNRTRQALIQSRSFMGLYAFLLYINGPLRARIHFRVVLHASSHDANVSPPFRLFWFSFPTPILIHSILAMSKRSKRERISYKEADDFGSDFNTGIENEDDHGEYKPRSRPSAKTTKSKKKQPTPITTISTNTDATVHGAWDEQRTKELAKKYPDTYWKFHANVADSHMIKTINSQSPLVSIPCTMTDQGPITSMTLSDDGTLLVTYSNTGAVKIYDVQDDFRLVRKLRDTDEKHIDEFYCGTLTPNGMLAVGGKSKDRYRWSADDADNHILPCDIKIFDVCENKLVARLEGHEEEILTIKKVVFMEQNYLISTSQDGSIRKWHMAADWQTLIASTKMKDDVTCMAFTVSFLPNTGNRYFIAATDEHLRLYDFEQAVLIQTFPSMYSSYCDCAKFIDWLDDDTPSGQSQYAWLISRGAELCDQSEGVSSKPNTCTLHKLIYPTKAQDRFTLEQCKTYQHEE</sequence>
<dbReference type="GO" id="GO:1990234">
    <property type="term" value="C:transferase complex"/>
    <property type="evidence" value="ECO:0007669"/>
    <property type="project" value="UniProtKB-ARBA"/>
</dbReference>
<dbReference type="GO" id="GO:0032259">
    <property type="term" value="P:methylation"/>
    <property type="evidence" value="ECO:0007669"/>
    <property type="project" value="UniProtKB-KW"/>
</dbReference>
<protein>
    <submittedName>
        <fullName evidence="5">Methyltransferase type 11</fullName>
    </submittedName>
</protein>
<dbReference type="PANTHER" id="PTHR22847">
    <property type="entry name" value="WD40 REPEAT PROTEIN"/>
    <property type="match status" value="1"/>
</dbReference>
<evidence type="ECO:0000256" key="1">
    <source>
        <dbReference type="ARBA" id="ARBA00022574"/>
    </source>
</evidence>